<dbReference type="SUPFAM" id="SSF48613">
    <property type="entry name" value="Heme oxygenase-like"/>
    <property type="match status" value="1"/>
</dbReference>
<sequence>MPALLDLLAPGLARAAGPMWRAVVTPAAYRLWLATTHDLTRATTGLLEEAAERSACLGEAGLAAWFAGQLDEERGHGSWVAADYAAAGGDPGTLAERVPCPATARLVGAQHYYLRHAHPVALLGHIALLERHRPGRTLAAALARQTGLPPGAFRTLTGHVAPPAGRRAALEALLARPPAGERGRRVLTAGALATAEGLVELFSALRTELEASP</sequence>
<proteinExistence type="predicted"/>
<organism evidence="1 2">
    <name type="scientific">Streptomyces hoynatensis</name>
    <dbReference type="NCBI Taxonomy" id="1141874"/>
    <lineage>
        <taxon>Bacteria</taxon>
        <taxon>Bacillati</taxon>
        <taxon>Actinomycetota</taxon>
        <taxon>Actinomycetes</taxon>
        <taxon>Kitasatosporales</taxon>
        <taxon>Streptomycetaceae</taxon>
        <taxon>Streptomyces</taxon>
    </lineage>
</organism>
<dbReference type="EMBL" id="RBAL01000004">
    <property type="protein sequence ID" value="RKN43944.1"/>
    <property type="molecule type" value="Genomic_DNA"/>
</dbReference>
<dbReference type="AlphaFoldDB" id="A0A3A9Z7X0"/>
<accession>A0A3A9Z7X0</accession>
<reference evidence="1 2" key="1">
    <citation type="journal article" date="2014" name="Int. J. Syst. Evol. Microbiol.">
        <title>Streptomyces hoynatensis sp. nov., isolated from deep marine sediment.</title>
        <authorList>
            <person name="Veyisoglu A."/>
            <person name="Sahin N."/>
        </authorList>
    </citation>
    <scope>NUCLEOTIDE SEQUENCE [LARGE SCALE GENOMIC DNA]</scope>
    <source>
        <strain evidence="1 2">KCTC 29097</strain>
    </source>
</reference>
<comment type="caution">
    <text evidence="1">The sequence shown here is derived from an EMBL/GenBank/DDBJ whole genome shotgun (WGS) entry which is preliminary data.</text>
</comment>
<gene>
    <name evidence="1" type="ORF">D7294_09670</name>
</gene>
<dbReference type="Gene3D" id="1.20.910.10">
    <property type="entry name" value="Heme oxygenase-like"/>
    <property type="match status" value="1"/>
</dbReference>
<dbReference type="Pfam" id="PF14518">
    <property type="entry name" value="Haem_oxygenas_2"/>
    <property type="match status" value="1"/>
</dbReference>
<evidence type="ECO:0000313" key="2">
    <source>
        <dbReference type="Proteomes" id="UP000272474"/>
    </source>
</evidence>
<dbReference type="Proteomes" id="UP000272474">
    <property type="component" value="Unassembled WGS sequence"/>
</dbReference>
<protein>
    <recommendedName>
        <fullName evidence="3">Heme oxygenase</fullName>
    </recommendedName>
</protein>
<dbReference type="InterPro" id="IPR016084">
    <property type="entry name" value="Haem_Oase-like_multi-hlx"/>
</dbReference>
<evidence type="ECO:0008006" key="3">
    <source>
        <dbReference type="Google" id="ProtNLM"/>
    </source>
</evidence>
<keyword evidence="2" id="KW-1185">Reference proteome</keyword>
<evidence type="ECO:0000313" key="1">
    <source>
        <dbReference type="EMBL" id="RKN43944.1"/>
    </source>
</evidence>
<name>A0A3A9Z7X0_9ACTN</name>